<dbReference type="Pfam" id="PF00520">
    <property type="entry name" value="Ion_trans"/>
    <property type="match status" value="1"/>
</dbReference>
<feature type="region of interest" description="Disordered" evidence="7">
    <location>
        <begin position="15"/>
        <end position="34"/>
    </location>
</feature>
<evidence type="ECO:0000256" key="8">
    <source>
        <dbReference type="SAM" id="Phobius"/>
    </source>
</evidence>
<feature type="compositionally biased region" description="Polar residues" evidence="7">
    <location>
        <begin position="15"/>
        <end position="26"/>
    </location>
</feature>
<keyword evidence="11" id="KW-1185">Reference proteome</keyword>
<feature type="transmembrane region" description="Helical" evidence="8">
    <location>
        <begin position="3275"/>
        <end position="3299"/>
    </location>
</feature>
<dbReference type="GO" id="GO:0016020">
    <property type="term" value="C:membrane"/>
    <property type="evidence" value="ECO:0007669"/>
    <property type="project" value="UniProtKB-SubCell"/>
</dbReference>
<feature type="compositionally biased region" description="Polar residues" evidence="7">
    <location>
        <begin position="1458"/>
        <end position="1503"/>
    </location>
</feature>
<dbReference type="EMBL" id="CCKQ01004276">
    <property type="protein sequence ID" value="CDW75428.1"/>
    <property type="molecule type" value="Genomic_DNA"/>
</dbReference>
<keyword evidence="6" id="KW-0175">Coiled coil</keyword>
<feature type="transmembrane region" description="Helical" evidence="8">
    <location>
        <begin position="3319"/>
        <end position="3341"/>
    </location>
</feature>
<dbReference type="InterPro" id="IPR014821">
    <property type="entry name" value="Ins145_P3_rcpt"/>
</dbReference>
<feature type="region of interest" description="Disordered" evidence="7">
    <location>
        <begin position="1272"/>
        <end position="1314"/>
    </location>
</feature>
<comment type="subcellular location">
    <subcellularLocation>
        <location evidence="1">Membrane</location>
        <topology evidence="1">Multi-pass membrane protein</topology>
    </subcellularLocation>
</comment>
<evidence type="ECO:0000313" key="11">
    <source>
        <dbReference type="Proteomes" id="UP000039865"/>
    </source>
</evidence>
<protein>
    <submittedName>
        <fullName evidence="10">Cation channel family protein</fullName>
    </submittedName>
</protein>
<dbReference type="PANTHER" id="PTHR13715">
    <property type="entry name" value="RYANODINE RECEPTOR AND IP3 RECEPTOR"/>
    <property type="match status" value="1"/>
</dbReference>
<feature type="domain" description="MIR" evidence="9">
    <location>
        <begin position="317"/>
        <end position="369"/>
    </location>
</feature>
<evidence type="ECO:0000256" key="5">
    <source>
        <dbReference type="ARBA" id="ARBA00023136"/>
    </source>
</evidence>
<evidence type="ECO:0000313" key="10">
    <source>
        <dbReference type="EMBL" id="CDW75428.1"/>
    </source>
</evidence>
<evidence type="ECO:0000256" key="3">
    <source>
        <dbReference type="ARBA" id="ARBA00022737"/>
    </source>
</evidence>
<feature type="coiled-coil region" evidence="6">
    <location>
        <begin position="258"/>
        <end position="313"/>
    </location>
</feature>
<evidence type="ECO:0000259" key="9">
    <source>
        <dbReference type="PROSITE" id="PS50919"/>
    </source>
</evidence>
<dbReference type="InterPro" id="IPR036300">
    <property type="entry name" value="MIR_dom_sf"/>
</dbReference>
<name>A0A078A1U0_STYLE</name>
<dbReference type="InParanoid" id="A0A078A1U0"/>
<feature type="compositionally biased region" description="Basic and acidic residues" evidence="7">
    <location>
        <begin position="1696"/>
        <end position="1707"/>
    </location>
</feature>
<reference evidence="10 11" key="1">
    <citation type="submission" date="2014-06" db="EMBL/GenBank/DDBJ databases">
        <authorList>
            <person name="Swart Estienne"/>
        </authorList>
    </citation>
    <scope>NUCLEOTIDE SEQUENCE [LARGE SCALE GENOMIC DNA]</scope>
    <source>
        <strain evidence="10 11">130c</strain>
    </source>
</reference>
<dbReference type="OrthoDB" id="295684at2759"/>
<dbReference type="Pfam" id="PF08709">
    <property type="entry name" value="Ins145_P3_rec"/>
    <property type="match status" value="1"/>
</dbReference>
<evidence type="ECO:0000256" key="7">
    <source>
        <dbReference type="SAM" id="MobiDB-lite"/>
    </source>
</evidence>
<feature type="transmembrane region" description="Helical" evidence="8">
    <location>
        <begin position="3405"/>
        <end position="3428"/>
    </location>
</feature>
<dbReference type="OMA" id="ANEFGQN"/>
<sequence>MSFYQEFKDDIRNQIQEQQPDGANNRSDIDNDRTQTQYRGNDELMFMKHQSQKHQTAQLSKHKTSDNQLDLRTQSVLNIGRANNMQQFMQIPSLDSNKLFRSNVESQSTANFNPLGRMKTIHENFQGTLGSQLAKNLGVNRQDEVNIKNPTQRQRKGFLRIGDIICITFRFEKQIVKKDKLANQKTNQTSKTGPQIQKVQSEKEVKSIQGVLWSDGVTNMNLNLIHKGAKSQMGSFSQFKKCLFIIESAQECQFNQIDQDYGRQIRELELELETAEGKDFDELTNEIQNLDRKQQKNNKRLEEEDNNNKYECQMSLGKKITYGQKIQLKHIFSGQYLSISPKKIASENGCNAVELSRPNENSWLTFSPSQKIRQNGQSISYQDSFFINNFIQESLEYEKPKLYVHVYTQKFTSENLNKTIEINGNNEASRLKAKLFIDYTFSNTEDFIASADTVKLQHKELNGYLTVKEKNFDVLKNKFPQFMIEEMNTEDKVNLGHMSTKNYKINVSLPPINIGSEETLNEITKTQVDEQCNEVYIETDLDSLMETNSNWEIQKVKPFIGGQIYYNDCYRFKHIGTGKFLVVQDEQLVLGECSMREFAWASLFKIRRDTYQPPRIKLEKEEEDEMGQVIGNQDLIMLQSAFQDEKSNVSWKDFLQIGQVDIQTVVEQEMDQEDTIDQQASIPQTIDLKDEEEKKLITVTSGKFLKEDVAKMVFMIEKVSDKDASITYEGQSYCQTFLEFHDFILLWAVNELVKTKMYNQTEAIETEEVLSDKSEEFMQVLTRLYETLYKAKNNSRDQFIKYQNHLAEQGVLHMLIKLLELIYYKTVPKNERYNDNKKQRDKSILSDLEIAGQNMFGSRSIPETIASDHLDQVSNQLLRVINVMIKNNPKNAAIVTQNERIIYRQIKKCDTKLITSIFREAFKRSQMIHYTSEELDSQDQDSDPEKQDKPLDIIIKNWGQALDTPTYNSENDDNIHRQMLHLKVLSMICCDNQGNGIYHYQLKVMDLLTRAAKNEEGIQGDFNSKNQVEYPYVPINFSQDIGTKCPIVTFLLKNQTREEFDQHNPFLAKLNQSIGKQSYLSNQYKKDPTFNLEDISLCQNPTQAGISTRLSIYIDYICCVIELFSSVCLSGNFSGIQAVQALGITREMVLYSISQHSKLHPKFKSSFMRLFKVMFIDYDVYQQFIKYNNRCYIWDYIGSYSTHRELYKLEIEQVKGQGQMTEAYDQNEDKLQNKDNFEEDLIRGNKLFQSLAGGPDENDKLTLLSPYKPRKKKQQAKHFQDNDQNFNDLSDIQPDLPIEVSPSKSQRNKQRPTLVIQKGDIRSLTMQPKANMSFQSTHVDKTTEYDEVEVEEIVQKFFKEDQTKQQLQNEQLDYMNHHSKKQEQNKTSDQIKKIDKQTLRFIDNHIDLAISLIKTEQVQNDFIYDMIQVAQDIFYFYRDYDKRVDEQGQIIDPIPTQGADNEGNQDILNDQTQISSNSPDKSRTDLLNNPNDNTQGEKSQKNQNQIHSWIVSVILNARKDASTKSKVEKLEYKTLKMLQAIINFKINEQVIAFTQVFKRAIDYNLKPDVDDANNILIDEFKLLFQMYQFGASSNGFNKEQVLKKLFIMSKMNNRMYMGIKELQNKNASAAEQNQVANLPNDQLKYQEFCQEDMIKHDEFIIEQELEMYANLPDRSKRIQNRVIELIQELKLKEPLQKDKSKDQNLKDKKSKSGKNKDKNKQQHFLNESLLSMIFQKTQNNEIKDQAVEVLVQSFRQRFNLVNEIVKVEILVTQDDIDQFLKLKNKNFRINELIQDIVNYNHYQGILNKSDKIDAEGEYIINVSLLRQQLNQITSKLRIDRARSHKRQTFLRHLDVQNDLIVKLMKKVQTKENIPESLQLLFQDISAFIFEFANHNYKNQRSLLPHMKFLLSQIPFDIPNKLILAQIINKHKHTKECQLFLNFVLAKFQKDKECDRVLMKILNYMVVENSQLFNSSYQLIILKNIVQKSKFLEHINARQIDSFESFLSKQKPRQITQKEHEDFRKNSKIHQTCIELLTDCSKDLQYGIQQSRKLIELKYVIEALQKDWLPLKMKIVYLRFLFEVYINDVSDISIMDVNSTAFIEVLKKILDSFQILNKAAFDLFTEGHKKEGYVPPLKEELYKQFKLLSSTNEKCSKQDGFLHFISDFYQSLKNVGINTSTALDEVNLKIIDFLQNLKNALLDGYFEFLQDEVEPQQQNGNNIALQEQNPLDKSEEKKQGTSFNKQYYYLIVMETLSIAPKVRSFKVGKKIDINEQNNTTEMSDESQMQTETDNIDIAAKKRTALKIIDQVKEYLIFNNQQISEIFDSAVDRLNENRINGDLLKKQLISILGSEKTSEITDAVAYFKNFSKIMQQIKNNDKSNPSSHPVDQTQINPNQVKSQNIVQLRSQNTNRRKTDFIVESSKQMTEGFQKQQIKGQRKTMVIMSNQQQKLFGLDLQLDGVEYIDKQDLHKLFMNDPFNKNENNQNENQDYTQNNKPAQMTFDMEADLRLFQKTFIDFCVKNEDQDELRTFDEFFQSNQNAKIKEFIEKMIKGFVDSNRKIYLMIVLNMILEQYMRSTLTKNNAKPSLQLQIITKKRLTEIQNMMKECAVCELALGLISKDEPIEVANQAILLLCSLLSESNDNQTKPKLMVNLKGKKRHLRKQIWKQRKKDQPKTQKGMNLQIYQDQYSSFLYQTVQQVLDTLIDFLYGPCRQNQQILGNWAKFCKTIDYYLSQDMGYYSGTTVEQMGKLRIYSSCTKLLIALIETDDNLFRYQQFLELTKSISVENLIQKMVEIFIYKIGCEKKKQKLYRSNKQCNHIKEEYCDKEKKPKFRLNMCEPGEFCEFGHMTALDNIVISSGFNTFIFLQIFKQTVKSTNSLEKCDFEMKKELRYREFYEKFSQDFKSDKLISIKVKMGKRLDNKRNNQPIKIKAEDTENQKNIQGKEKGKAKQELYEEFVKGPVEIYPIDRRTNKTKKNLDNYVSSGKWWQIWCCKKKKIIPYSYSIEQFAIDTAIRFYIKNVANIEINQQFNIYHIIFSISKDKLVSVLYKIPSFCTYMTTYSKKDLIYGANRESQSDKLEDFFSKINVITTEMKSLQKLDRDSKIRRWLTVHWAKFSNLSFIMIILINILFLIFYEVNDDKIVFQYPVAEIVIQIFGIIQAFLSFIVVLSYFQKYHAVFWQKHLEKDRVEKKSWFSEYKGSLGYAYGQSTYKLSQKSEQIMMQQLTSNSKADENKSMGNFKKFKQLSVWQQILQILQSFWTGLMIDMRHLFNLAYFGVSIAGLFSPTFFSILLLDIIIKIPLLTSVVQAIQQNKRQIIYTLLLLFIIIYIYSFIAFQAFRDNYTNEGTDPENSPDLNNYCNSLVMCFASTLNNGLRSGGGIGDVLTQLQDRDDKYWKRFAFDLSFFVVVIILLLNLIFGIIIDAFADMRDQRNAMEKDVNEKCFICGINRYQFEAKNKVFKDHVLREHNVYAYLFFILYVKRNPGNECTGVEKYVKNLVLKEDTSFFPVDACLAFQQTDIEKIIALQE</sequence>
<dbReference type="PANTHER" id="PTHR13715:SF99">
    <property type="entry name" value="INOSITOL 1,4,5-TRISPHOSPHATE RECEPTOR-LIKE PROTEIN A"/>
    <property type="match status" value="1"/>
</dbReference>
<keyword evidence="5 8" id="KW-0472">Membrane</keyword>
<organism evidence="10 11">
    <name type="scientific">Stylonychia lemnae</name>
    <name type="common">Ciliate</name>
    <dbReference type="NCBI Taxonomy" id="5949"/>
    <lineage>
        <taxon>Eukaryota</taxon>
        <taxon>Sar</taxon>
        <taxon>Alveolata</taxon>
        <taxon>Ciliophora</taxon>
        <taxon>Intramacronucleata</taxon>
        <taxon>Spirotrichea</taxon>
        <taxon>Stichotrichia</taxon>
        <taxon>Sporadotrichida</taxon>
        <taxon>Oxytrichidae</taxon>
        <taxon>Stylonychinae</taxon>
        <taxon>Stylonychia</taxon>
    </lineage>
</organism>
<dbReference type="InterPro" id="IPR005821">
    <property type="entry name" value="Ion_trans_dom"/>
</dbReference>
<feature type="region of interest" description="Disordered" evidence="7">
    <location>
        <begin position="1696"/>
        <end position="1721"/>
    </location>
</feature>
<evidence type="ECO:0000256" key="4">
    <source>
        <dbReference type="ARBA" id="ARBA00022989"/>
    </source>
</evidence>
<keyword evidence="4 8" id="KW-1133">Transmembrane helix</keyword>
<dbReference type="InterPro" id="IPR016093">
    <property type="entry name" value="MIR_motif"/>
</dbReference>
<feature type="transmembrane region" description="Helical" evidence="8">
    <location>
        <begin position="3118"/>
        <end position="3137"/>
    </location>
</feature>
<accession>A0A078A1U0</accession>
<dbReference type="Proteomes" id="UP000039865">
    <property type="component" value="Unassembled WGS sequence"/>
</dbReference>
<dbReference type="Gene3D" id="2.80.10.50">
    <property type="match status" value="2"/>
</dbReference>
<dbReference type="SUPFAM" id="SSF82109">
    <property type="entry name" value="MIR domain"/>
    <property type="match status" value="2"/>
</dbReference>
<evidence type="ECO:0000256" key="1">
    <source>
        <dbReference type="ARBA" id="ARBA00004141"/>
    </source>
</evidence>
<evidence type="ECO:0000256" key="6">
    <source>
        <dbReference type="SAM" id="Coils"/>
    </source>
</evidence>
<feature type="transmembrane region" description="Helical" evidence="8">
    <location>
        <begin position="3153"/>
        <end position="3174"/>
    </location>
</feature>
<keyword evidence="2 8" id="KW-0812">Transmembrane</keyword>
<keyword evidence="3" id="KW-0677">Repeat</keyword>
<dbReference type="InterPro" id="IPR015925">
    <property type="entry name" value="Ryanodine_IP3_receptor"/>
</dbReference>
<dbReference type="GO" id="GO:0005216">
    <property type="term" value="F:monoatomic ion channel activity"/>
    <property type="evidence" value="ECO:0007669"/>
    <property type="project" value="InterPro"/>
</dbReference>
<gene>
    <name evidence="10" type="primary">Contig1440.g1580</name>
    <name evidence="10" type="ORF">STYLEM_4418</name>
</gene>
<dbReference type="SMART" id="SM00472">
    <property type="entry name" value="MIR"/>
    <property type="match status" value="2"/>
</dbReference>
<dbReference type="Pfam" id="PF02815">
    <property type="entry name" value="MIR"/>
    <property type="match status" value="1"/>
</dbReference>
<feature type="region of interest" description="Disordered" evidence="7">
    <location>
        <begin position="1452"/>
        <end position="1503"/>
    </location>
</feature>
<dbReference type="Gene3D" id="1.10.287.70">
    <property type="match status" value="1"/>
</dbReference>
<dbReference type="GO" id="GO:0006816">
    <property type="term" value="P:calcium ion transport"/>
    <property type="evidence" value="ECO:0007669"/>
    <property type="project" value="InterPro"/>
</dbReference>
<evidence type="ECO:0000256" key="2">
    <source>
        <dbReference type="ARBA" id="ARBA00022692"/>
    </source>
</evidence>
<dbReference type="PROSITE" id="PS50919">
    <property type="entry name" value="MIR"/>
    <property type="match status" value="1"/>
</dbReference>
<proteinExistence type="predicted"/>